<accession>A0A3P8L6H6</accession>
<dbReference type="Proteomes" id="UP000271626">
    <property type="component" value="Chromosome"/>
</dbReference>
<dbReference type="PANTHER" id="PTHR10587">
    <property type="entry name" value="GLYCOSYL TRANSFERASE-RELATED"/>
    <property type="match status" value="1"/>
</dbReference>
<feature type="domain" description="NodB homology" evidence="1">
    <location>
        <begin position="49"/>
        <end position="231"/>
    </location>
</feature>
<dbReference type="InterPro" id="IPR050248">
    <property type="entry name" value="Polysacc_deacetylase_ArnD"/>
</dbReference>
<dbReference type="InterPro" id="IPR011330">
    <property type="entry name" value="Glyco_hydro/deAcase_b/a-brl"/>
</dbReference>
<evidence type="ECO:0000259" key="1">
    <source>
        <dbReference type="PROSITE" id="PS51677"/>
    </source>
</evidence>
<dbReference type="Pfam" id="PF01522">
    <property type="entry name" value="Polysacc_deac_1"/>
    <property type="match status" value="1"/>
</dbReference>
<sequence>MRVVRRRLIITAAVLLCTVAVLYGLLQVSKSRSFQLFGDLVDRVDTTERVVALTFDDAPTNATGEVLDTLRLHAVKGTFYALGSELERSPELGRRIVAEGHELGNHTFSHRRMVGTNETPGFVRTELDRTDALIRATGYTGPITFRPPYGKKLLVLPWELSRRGVTTVTWDVEPDTFRAGDAGGIERYTVERTRPGSIVLLHPFCADECRADREALPRIIERLRADGYRFVTVQELLALR</sequence>
<dbReference type="PROSITE" id="PS51677">
    <property type="entry name" value="NODB"/>
    <property type="match status" value="1"/>
</dbReference>
<keyword evidence="2" id="KW-0378">Hydrolase</keyword>
<dbReference type="SUPFAM" id="SSF88713">
    <property type="entry name" value="Glycoside hydrolase/deacetylase"/>
    <property type="match status" value="1"/>
</dbReference>
<reference evidence="2 3" key="1">
    <citation type="submission" date="2018-12" db="EMBL/GenBank/DDBJ databases">
        <authorList>
            <consortium name="Pathogen Informatics"/>
        </authorList>
    </citation>
    <scope>NUCLEOTIDE SEQUENCE [LARGE SCALE GENOMIC DNA]</scope>
    <source>
        <strain evidence="2 3">NCTC10741</strain>
    </source>
</reference>
<dbReference type="EMBL" id="LR131273">
    <property type="protein sequence ID" value="VDR38761.1"/>
    <property type="molecule type" value="Genomic_DNA"/>
</dbReference>
<dbReference type="Gene3D" id="3.20.20.370">
    <property type="entry name" value="Glycoside hydrolase/deacetylase"/>
    <property type="match status" value="1"/>
</dbReference>
<dbReference type="EC" id="3.-.-.-" evidence="2"/>
<organism evidence="2 3">
    <name type="scientific">Tsukamurella paurometabola</name>
    <name type="common">Corynebacterium paurometabolum</name>
    <dbReference type="NCBI Taxonomy" id="2061"/>
    <lineage>
        <taxon>Bacteria</taxon>
        <taxon>Bacillati</taxon>
        <taxon>Actinomycetota</taxon>
        <taxon>Actinomycetes</taxon>
        <taxon>Mycobacteriales</taxon>
        <taxon>Tsukamurellaceae</taxon>
        <taxon>Tsukamurella</taxon>
    </lineage>
</organism>
<gene>
    <name evidence="2" type="primary">pdaA</name>
    <name evidence="2" type="ORF">NCTC10741_01890</name>
</gene>
<dbReference type="GO" id="GO:0016810">
    <property type="term" value="F:hydrolase activity, acting on carbon-nitrogen (but not peptide) bonds"/>
    <property type="evidence" value="ECO:0007669"/>
    <property type="project" value="InterPro"/>
</dbReference>
<dbReference type="OrthoDB" id="9763050at2"/>
<evidence type="ECO:0000313" key="2">
    <source>
        <dbReference type="EMBL" id="VDR38761.1"/>
    </source>
</evidence>
<proteinExistence type="predicted"/>
<name>A0A3P8L6H6_TSUPA</name>
<evidence type="ECO:0000313" key="3">
    <source>
        <dbReference type="Proteomes" id="UP000271626"/>
    </source>
</evidence>
<dbReference type="PANTHER" id="PTHR10587:SF125">
    <property type="entry name" value="POLYSACCHARIDE DEACETYLASE YHEN-RELATED"/>
    <property type="match status" value="1"/>
</dbReference>
<dbReference type="RefSeq" id="WP_126195947.1">
    <property type="nucleotide sequence ID" value="NZ_CP085954.1"/>
</dbReference>
<dbReference type="AlphaFoldDB" id="A0A3P8L6H6"/>
<dbReference type="GO" id="GO:0005975">
    <property type="term" value="P:carbohydrate metabolic process"/>
    <property type="evidence" value="ECO:0007669"/>
    <property type="project" value="InterPro"/>
</dbReference>
<protein>
    <submittedName>
        <fullName evidence="2">Probable polysaccharide deacetylase pdaA</fullName>
        <ecNumber evidence="2">3.-.-.-</ecNumber>
    </submittedName>
</protein>
<dbReference type="InterPro" id="IPR002509">
    <property type="entry name" value="NODB_dom"/>
</dbReference>